<dbReference type="CDD" id="cd01131">
    <property type="entry name" value="PilT"/>
    <property type="match status" value="1"/>
</dbReference>
<dbReference type="Pfam" id="PF00437">
    <property type="entry name" value="T2SSE"/>
    <property type="match status" value="1"/>
</dbReference>
<evidence type="ECO:0000313" key="3">
    <source>
        <dbReference type="EMBL" id="AXA35597.1"/>
    </source>
</evidence>
<dbReference type="PANTHER" id="PTHR30486">
    <property type="entry name" value="TWITCHING MOTILITY PROTEIN PILT"/>
    <property type="match status" value="1"/>
</dbReference>
<dbReference type="Proteomes" id="UP000262583">
    <property type="component" value="Chromosome"/>
</dbReference>
<name>A0A2Z4Y2Z4_SUMC1</name>
<dbReference type="InterPro" id="IPR006321">
    <property type="entry name" value="PilT/PilU"/>
</dbReference>
<dbReference type="Gene3D" id="3.40.50.300">
    <property type="entry name" value="P-loop containing nucleotide triphosphate hydrolases"/>
    <property type="match status" value="1"/>
</dbReference>
<dbReference type="AlphaFoldDB" id="A0A2Z4Y2Z4"/>
<dbReference type="PROSITE" id="PS00662">
    <property type="entry name" value="T2SP_E"/>
    <property type="match status" value="1"/>
</dbReference>
<dbReference type="PANTHER" id="PTHR30486:SF16">
    <property type="entry name" value="TWITCHING MOTILITY PROTEIN PILT"/>
    <property type="match status" value="1"/>
</dbReference>
<dbReference type="InterPro" id="IPR003593">
    <property type="entry name" value="AAA+_ATPase"/>
</dbReference>
<evidence type="ECO:0000256" key="1">
    <source>
        <dbReference type="ARBA" id="ARBA00006611"/>
    </source>
</evidence>
<reference evidence="3 4" key="1">
    <citation type="submission" date="2018-05" db="EMBL/GenBank/DDBJ databases">
        <title>A metagenomic window into the 2 km-deep terrestrial subsurface aquifer revealed taxonomically and functionally diverse microbial community comprising novel uncultured bacterial lineages.</title>
        <authorList>
            <person name="Kadnikov V.V."/>
            <person name="Mardanov A.V."/>
            <person name="Beletsky A.V."/>
            <person name="Banks D."/>
            <person name="Pimenov N.V."/>
            <person name="Frank Y.A."/>
            <person name="Karnachuk O.V."/>
            <person name="Ravin N.V."/>
        </authorList>
    </citation>
    <scope>NUCLEOTIDE SEQUENCE [LARGE SCALE GENOMIC DNA]</scope>
    <source>
        <strain evidence="3">BY</strain>
    </source>
</reference>
<dbReference type="KEGG" id="schv:BRCON_0820"/>
<dbReference type="GO" id="GO:0016887">
    <property type="term" value="F:ATP hydrolysis activity"/>
    <property type="evidence" value="ECO:0007669"/>
    <property type="project" value="InterPro"/>
</dbReference>
<dbReference type="EMBL" id="CP030759">
    <property type="protein sequence ID" value="AXA35597.1"/>
    <property type="molecule type" value="Genomic_DNA"/>
</dbReference>
<dbReference type="Gene3D" id="3.30.450.90">
    <property type="match status" value="1"/>
</dbReference>
<dbReference type="InterPro" id="IPR027417">
    <property type="entry name" value="P-loop_NTPase"/>
</dbReference>
<proteinExistence type="inferred from homology"/>
<dbReference type="SMART" id="SM00382">
    <property type="entry name" value="AAA"/>
    <property type="match status" value="1"/>
</dbReference>
<dbReference type="InterPro" id="IPR001482">
    <property type="entry name" value="T2SS/T4SS_dom"/>
</dbReference>
<organism evidence="3 4">
    <name type="scientific">Sumerlaea chitinivorans</name>
    <dbReference type="NCBI Taxonomy" id="2250252"/>
    <lineage>
        <taxon>Bacteria</taxon>
        <taxon>Candidatus Sumerlaeota</taxon>
        <taxon>Candidatus Sumerlaeia</taxon>
        <taxon>Candidatus Sumerlaeales</taxon>
        <taxon>Candidatus Sumerlaeaceae</taxon>
        <taxon>Candidatus Sumerlaea</taxon>
    </lineage>
</organism>
<gene>
    <name evidence="3" type="ORF">BRCON_0820</name>
</gene>
<comment type="similarity">
    <text evidence="1">Belongs to the GSP E family.</text>
</comment>
<evidence type="ECO:0000313" key="4">
    <source>
        <dbReference type="Proteomes" id="UP000262583"/>
    </source>
</evidence>
<dbReference type="SUPFAM" id="SSF52540">
    <property type="entry name" value="P-loop containing nucleoside triphosphate hydrolases"/>
    <property type="match status" value="1"/>
</dbReference>
<dbReference type="NCBIfam" id="TIGR01420">
    <property type="entry name" value="pilT_fam"/>
    <property type="match status" value="1"/>
</dbReference>
<protein>
    <submittedName>
        <fullName evidence="3">Type IV pili twitching motility protein PilT</fullName>
    </submittedName>
</protein>
<dbReference type="InterPro" id="IPR050921">
    <property type="entry name" value="T4SS_GSP_E_ATPase"/>
</dbReference>
<sequence length="366" mass="40819">MLEMNEMLKLVVERDASDLHISVGKPPVMRLHGTLDIVDPNIITPEDSDRLMREITPPRYQQMIQETGSADFAYAYSDLARFRCAVFRARGNISIVMRLIPSKILTFDQLGLPRDSIIEVLHAHRGLVLVTGPTGSGKTTTLATMIDYINSERYVHIITIEDPLEYIHPHKKAIVTHRELHVDTPSFAYALRGALRQDPDVILVGEMRDLETMEAAITAAETGHLVFATLHTVSASETVNRIIDAFPVNQQEQIRAVLSVALRTIIAQTLVPRASGKGRVAAYEILHNTPAVANLIREKKVNRIISTIQTSAKQGMITLDDYLLNLYKRGIITGEVALQRCHYPNEMREKMMALLSEQGSEGQPAA</sequence>
<dbReference type="GO" id="GO:0005524">
    <property type="term" value="F:ATP binding"/>
    <property type="evidence" value="ECO:0007669"/>
    <property type="project" value="InterPro"/>
</dbReference>
<evidence type="ECO:0000259" key="2">
    <source>
        <dbReference type="PROSITE" id="PS00662"/>
    </source>
</evidence>
<accession>A0A2Z4Y2Z4</accession>
<feature type="domain" description="Bacterial type II secretion system protein E" evidence="2">
    <location>
        <begin position="195"/>
        <end position="209"/>
    </location>
</feature>